<dbReference type="STRING" id="1844972.A7K91_21320"/>
<protein>
    <recommendedName>
        <fullName evidence="5">Acetyltransferase</fullName>
    </recommendedName>
</protein>
<dbReference type="Proteomes" id="UP000092024">
    <property type="component" value="Unassembled WGS sequence"/>
</dbReference>
<evidence type="ECO:0000313" key="4">
    <source>
        <dbReference type="Proteomes" id="UP000092024"/>
    </source>
</evidence>
<keyword evidence="4" id="KW-1185">Reference proteome</keyword>
<dbReference type="PANTHER" id="PTHR43300">
    <property type="entry name" value="ACETYLTRANSFERASE"/>
    <property type="match status" value="1"/>
</dbReference>
<evidence type="ECO:0000256" key="2">
    <source>
        <dbReference type="ARBA" id="ARBA00022737"/>
    </source>
</evidence>
<comment type="caution">
    <text evidence="3">The sequence shown here is derived from an EMBL/GenBank/DDBJ whole genome shotgun (WGS) entry which is preliminary data.</text>
</comment>
<dbReference type="InterPro" id="IPR011004">
    <property type="entry name" value="Trimer_LpxA-like_sf"/>
</dbReference>
<dbReference type="InterPro" id="IPR001451">
    <property type="entry name" value="Hexapep"/>
</dbReference>
<proteinExistence type="predicted"/>
<evidence type="ECO:0008006" key="5">
    <source>
        <dbReference type="Google" id="ProtNLM"/>
    </source>
</evidence>
<evidence type="ECO:0000256" key="1">
    <source>
        <dbReference type="ARBA" id="ARBA00022679"/>
    </source>
</evidence>
<dbReference type="CDD" id="cd03349">
    <property type="entry name" value="LbH_XAT"/>
    <property type="match status" value="1"/>
</dbReference>
<dbReference type="GO" id="GO:0016740">
    <property type="term" value="F:transferase activity"/>
    <property type="evidence" value="ECO:0007669"/>
    <property type="project" value="UniProtKB-KW"/>
</dbReference>
<dbReference type="InterPro" id="IPR018357">
    <property type="entry name" value="Hexapep_transf_CS"/>
</dbReference>
<reference evidence="3 4" key="1">
    <citation type="submission" date="2016-05" db="EMBL/GenBank/DDBJ databases">
        <title>Paenibacillus oryzae. sp. nov., isolated from the rice root.</title>
        <authorList>
            <person name="Zhang J."/>
            <person name="Zhang X."/>
        </authorList>
    </citation>
    <scope>NUCLEOTIDE SEQUENCE [LARGE SCALE GENOMIC DNA]</scope>
    <source>
        <strain evidence="3 4">1DrF-4</strain>
    </source>
</reference>
<keyword evidence="1" id="KW-0808">Transferase</keyword>
<accession>A0A1A5YSC4</accession>
<dbReference type="SUPFAM" id="SSF51161">
    <property type="entry name" value="Trimeric LpxA-like enzymes"/>
    <property type="match status" value="1"/>
</dbReference>
<dbReference type="Gene3D" id="2.160.10.10">
    <property type="entry name" value="Hexapeptide repeat proteins"/>
    <property type="match status" value="1"/>
</dbReference>
<dbReference type="InterPro" id="IPR050179">
    <property type="entry name" value="Trans_hexapeptide_repeat"/>
</dbReference>
<gene>
    <name evidence="3" type="ORF">A7K91_21320</name>
</gene>
<dbReference type="AlphaFoldDB" id="A0A1A5YSC4"/>
<keyword evidence="2" id="KW-0677">Repeat</keyword>
<dbReference type="EMBL" id="LYPA01000026">
    <property type="protein sequence ID" value="OBR68463.1"/>
    <property type="molecule type" value="Genomic_DNA"/>
</dbReference>
<name>A0A1A5YSC4_9BACL</name>
<sequence>MLKLLIFRIKWRIKNKSNSTIPRRIFNRNVVSVGKYTYGSLNIFTYGSENEGLEIGSYVSIASGVKFILGGNHHLDTISNFPIKNKVLFQSCVESTSKGKIKIEDDVWIGTDSIILSGVTIGQGAVVGAGSVVSKSVPPYAIVVGNPAKVLKYRFSNDIIEELIKIDYKLIDKKFIENNIYYFDKNAKIEDIKKIVDELNKS</sequence>
<dbReference type="PROSITE" id="PS00101">
    <property type="entry name" value="HEXAPEP_TRANSFERASES"/>
    <property type="match status" value="1"/>
</dbReference>
<dbReference type="Pfam" id="PF00132">
    <property type="entry name" value="Hexapep"/>
    <property type="match status" value="1"/>
</dbReference>
<evidence type="ECO:0000313" key="3">
    <source>
        <dbReference type="EMBL" id="OBR68463.1"/>
    </source>
</evidence>
<dbReference type="PANTHER" id="PTHR43300:SF11">
    <property type="entry name" value="ACETYLTRANSFERASE RV3034C-RELATED"/>
    <property type="match status" value="1"/>
</dbReference>
<organism evidence="3 4">
    <name type="scientific">Paenibacillus oryzae</name>
    <dbReference type="NCBI Taxonomy" id="1844972"/>
    <lineage>
        <taxon>Bacteria</taxon>
        <taxon>Bacillati</taxon>
        <taxon>Bacillota</taxon>
        <taxon>Bacilli</taxon>
        <taxon>Bacillales</taxon>
        <taxon>Paenibacillaceae</taxon>
        <taxon>Paenibacillus</taxon>
    </lineage>
</organism>